<evidence type="ECO:0000256" key="1">
    <source>
        <dbReference type="ARBA" id="ARBA00012452"/>
    </source>
</evidence>
<dbReference type="SFLD" id="SFLDS00019">
    <property type="entry name" value="Glutathione_Transferase_(cytos"/>
    <property type="match status" value="1"/>
</dbReference>
<dbReference type="InterPro" id="IPR040079">
    <property type="entry name" value="Glutathione_S-Trfase"/>
</dbReference>
<dbReference type="Proteomes" id="UP000050640">
    <property type="component" value="Unplaced"/>
</dbReference>
<evidence type="ECO:0000259" key="6">
    <source>
        <dbReference type="PROSITE" id="PS50404"/>
    </source>
</evidence>
<evidence type="ECO:0000256" key="3">
    <source>
        <dbReference type="ARBA" id="ARBA00038317"/>
    </source>
</evidence>
<dbReference type="PANTHER" id="PTHR11571">
    <property type="entry name" value="GLUTATHIONE S-TRANSFERASE"/>
    <property type="match status" value="1"/>
</dbReference>
<proteinExistence type="inferred from homology"/>
<comment type="catalytic activity">
    <reaction evidence="4">
        <text>RX + glutathione = an S-substituted glutathione + a halide anion + H(+)</text>
        <dbReference type="Rhea" id="RHEA:16437"/>
        <dbReference type="ChEBI" id="CHEBI:15378"/>
        <dbReference type="ChEBI" id="CHEBI:16042"/>
        <dbReference type="ChEBI" id="CHEBI:17792"/>
        <dbReference type="ChEBI" id="CHEBI:57925"/>
        <dbReference type="ChEBI" id="CHEBI:90779"/>
        <dbReference type="EC" id="2.5.1.18"/>
    </reaction>
</comment>
<feature type="domain" description="GST N-terminal" evidence="6">
    <location>
        <begin position="2"/>
        <end position="80"/>
    </location>
</feature>
<dbReference type="CDD" id="cd03192">
    <property type="entry name" value="GST_C_Sigma_like"/>
    <property type="match status" value="1"/>
</dbReference>
<accession>A0A0R3RR90</accession>
<dbReference type="GO" id="GO:0004364">
    <property type="term" value="F:glutathione transferase activity"/>
    <property type="evidence" value="ECO:0007669"/>
    <property type="project" value="UniProtKB-EC"/>
</dbReference>
<dbReference type="InterPro" id="IPR050213">
    <property type="entry name" value="GST_superfamily"/>
</dbReference>
<evidence type="ECO:0000259" key="7">
    <source>
        <dbReference type="PROSITE" id="PS50405"/>
    </source>
</evidence>
<dbReference type="EC" id="2.5.1.18" evidence="1"/>
<dbReference type="InterPro" id="IPR010987">
    <property type="entry name" value="Glutathione-S-Trfase_C-like"/>
</dbReference>
<dbReference type="Gene3D" id="3.40.30.10">
    <property type="entry name" value="Glutaredoxin"/>
    <property type="match status" value="1"/>
</dbReference>
<dbReference type="GO" id="GO:0006749">
    <property type="term" value="P:glutathione metabolic process"/>
    <property type="evidence" value="ECO:0007669"/>
    <property type="project" value="TreeGrafter"/>
</dbReference>
<comment type="similarity">
    <text evidence="3">Belongs to the GST superfamily. Sigma family.</text>
</comment>
<evidence type="ECO:0000313" key="9">
    <source>
        <dbReference type="WBParaSite" id="EEL_0000423901-mRNA-1"/>
    </source>
</evidence>
<dbReference type="Gene3D" id="1.20.1050.10">
    <property type="match status" value="1"/>
</dbReference>
<dbReference type="AlphaFoldDB" id="A0A0R3RR90"/>
<dbReference type="InterPro" id="IPR036249">
    <property type="entry name" value="Thioredoxin-like_sf"/>
</dbReference>
<evidence type="ECO:0000256" key="2">
    <source>
        <dbReference type="ARBA" id="ARBA00022679"/>
    </source>
</evidence>
<keyword evidence="2" id="KW-0808">Transferase</keyword>
<dbReference type="PANTHER" id="PTHR11571:SF224">
    <property type="entry name" value="HEMATOPOIETIC PROSTAGLANDIN D SYNTHASE"/>
    <property type="match status" value="1"/>
</dbReference>
<evidence type="ECO:0000256" key="5">
    <source>
        <dbReference type="ARBA" id="ARBA00072946"/>
    </source>
</evidence>
<dbReference type="FunFam" id="3.40.30.10:FF:000035">
    <property type="entry name" value="hematopoietic prostaglandin D synthase"/>
    <property type="match status" value="1"/>
</dbReference>
<dbReference type="GO" id="GO:0004602">
    <property type="term" value="F:glutathione peroxidase activity"/>
    <property type="evidence" value="ECO:0007669"/>
    <property type="project" value="UniProtKB-ARBA"/>
</dbReference>
<dbReference type="InterPro" id="IPR036282">
    <property type="entry name" value="Glutathione-S-Trfase_C_sf"/>
</dbReference>
<dbReference type="PROSITE" id="PS50405">
    <property type="entry name" value="GST_CTER"/>
    <property type="match status" value="1"/>
</dbReference>
<organism evidence="8 9">
    <name type="scientific">Elaeophora elaphi</name>
    <dbReference type="NCBI Taxonomy" id="1147741"/>
    <lineage>
        <taxon>Eukaryota</taxon>
        <taxon>Metazoa</taxon>
        <taxon>Ecdysozoa</taxon>
        <taxon>Nematoda</taxon>
        <taxon>Chromadorea</taxon>
        <taxon>Rhabditida</taxon>
        <taxon>Spirurina</taxon>
        <taxon>Spiruromorpha</taxon>
        <taxon>Filarioidea</taxon>
        <taxon>Onchocercidae</taxon>
        <taxon>Elaeophora</taxon>
    </lineage>
</organism>
<feature type="domain" description="GST C-terminal" evidence="7">
    <location>
        <begin position="82"/>
        <end position="204"/>
    </location>
</feature>
<dbReference type="STRING" id="1147741.A0A0R3RR90"/>
<dbReference type="PROSITE" id="PS50404">
    <property type="entry name" value="GST_NTER"/>
    <property type="match status" value="1"/>
</dbReference>
<evidence type="ECO:0000313" key="8">
    <source>
        <dbReference type="Proteomes" id="UP000050640"/>
    </source>
</evidence>
<dbReference type="SFLD" id="SFLDG01205">
    <property type="entry name" value="AMPS.1"/>
    <property type="match status" value="1"/>
</dbReference>
<dbReference type="SFLD" id="SFLDG00363">
    <property type="entry name" value="AMPS_(cytGST):_Alpha-__Mu-__Pi"/>
    <property type="match status" value="1"/>
</dbReference>
<evidence type="ECO:0000256" key="4">
    <source>
        <dbReference type="ARBA" id="ARBA00047960"/>
    </source>
</evidence>
<dbReference type="SUPFAM" id="SSF47616">
    <property type="entry name" value="GST C-terminal domain-like"/>
    <property type="match status" value="1"/>
</dbReference>
<name>A0A0R3RR90_9BILA</name>
<dbReference type="InterPro" id="IPR004046">
    <property type="entry name" value="GST_C"/>
</dbReference>
<keyword evidence="8" id="KW-1185">Reference proteome</keyword>
<dbReference type="Pfam" id="PF02798">
    <property type="entry name" value="GST_N"/>
    <property type="match status" value="1"/>
</dbReference>
<dbReference type="FunFam" id="1.20.1050.10:FF:000030">
    <property type="entry name" value="Glutathione S-transferase S1"/>
    <property type="match status" value="1"/>
</dbReference>
<dbReference type="CDD" id="cd03039">
    <property type="entry name" value="GST_N_Sigma_like"/>
    <property type="match status" value="1"/>
</dbReference>
<sequence length="204" mass="23757">MPSYKLYYFDMMGRAEIIRLIFAQAGVPYEDVRIQQEDWPTKYKSKMPFETVPVLEEDGKMLSQSTAIAMYLAKKFDLVGENEWELAQVEELFGVATDLIIYVLPWFRCKDAAKKKELMADFETQHLIPTFRRLEGILAKNETGYFVGKKLTAADLNMLCMVGFFGSLFPNSVAKLTHLNHFKERMMELPKIKKWVETRPKTDF</sequence>
<dbReference type="WBParaSite" id="EEL_0000423901-mRNA-1">
    <property type="protein sequence ID" value="EEL_0000423901-mRNA-1"/>
    <property type="gene ID" value="EEL_0000423901"/>
</dbReference>
<dbReference type="InterPro" id="IPR004045">
    <property type="entry name" value="Glutathione_S-Trfase_N"/>
</dbReference>
<dbReference type="SUPFAM" id="SSF52833">
    <property type="entry name" value="Thioredoxin-like"/>
    <property type="match status" value="1"/>
</dbReference>
<reference evidence="9" key="1">
    <citation type="submission" date="2017-02" db="UniProtKB">
        <authorList>
            <consortium name="WormBaseParasite"/>
        </authorList>
    </citation>
    <scope>IDENTIFICATION</scope>
</reference>
<dbReference type="Pfam" id="PF14497">
    <property type="entry name" value="GST_C_3"/>
    <property type="match status" value="1"/>
</dbReference>
<protein>
    <recommendedName>
        <fullName evidence="5">Glutathione S-transferase 1</fullName>
        <ecNumber evidence="1">2.5.1.18</ecNumber>
    </recommendedName>
</protein>